<comment type="caution">
    <text evidence="4">The sequence shown here is derived from an EMBL/GenBank/DDBJ whole genome shotgun (WGS) entry which is preliminary data.</text>
</comment>
<dbReference type="Proteomes" id="UP000675880">
    <property type="component" value="Unassembled WGS sequence"/>
</dbReference>
<dbReference type="InterPro" id="IPR007809">
    <property type="entry name" value="FlgN-like"/>
</dbReference>
<evidence type="ECO:0000256" key="1">
    <source>
        <dbReference type="ARBA" id="ARBA00002397"/>
    </source>
</evidence>
<evidence type="ECO:0000256" key="2">
    <source>
        <dbReference type="ARBA" id="ARBA00007703"/>
    </source>
</evidence>
<name>A0ABM8RXC1_9BACT</name>
<dbReference type="SUPFAM" id="SSF140566">
    <property type="entry name" value="FlgN-like"/>
    <property type="match status" value="1"/>
</dbReference>
<accession>A0ABM8RXC1</accession>
<evidence type="ECO:0000256" key="3">
    <source>
        <dbReference type="ARBA" id="ARBA00022795"/>
    </source>
</evidence>
<dbReference type="EMBL" id="CAJNBJ010000017">
    <property type="protein sequence ID" value="CAE6777017.1"/>
    <property type="molecule type" value="Genomic_DNA"/>
</dbReference>
<keyword evidence="3" id="KW-1005">Bacterial flagellum biogenesis</keyword>
<dbReference type="InterPro" id="IPR036679">
    <property type="entry name" value="FlgN-like_sf"/>
</dbReference>
<comment type="function">
    <text evidence="1">Required for the efficient initiation of filament assembly.</text>
</comment>
<keyword evidence="5" id="KW-1185">Reference proteome</keyword>
<dbReference type="Gene3D" id="1.20.58.300">
    <property type="entry name" value="FlgN-like"/>
    <property type="match status" value="1"/>
</dbReference>
<sequence>MSTVPHAISNESDALMERMLERILAFQSLLREEQEAIRCLSFGQFTSVTMRKAQLLDEIRDLEQERRTRPVPAATVAGDAGRNQREQELVAAIGETDRLNRFNATLIGQSLDFLHGALKRWQHSPESAALYSSSGAAVAAGAGLVRAKG</sequence>
<evidence type="ECO:0000313" key="5">
    <source>
        <dbReference type="Proteomes" id="UP000675880"/>
    </source>
</evidence>
<comment type="similarity">
    <text evidence="2">Belongs to the FlgN family.</text>
</comment>
<evidence type="ECO:0008006" key="6">
    <source>
        <dbReference type="Google" id="ProtNLM"/>
    </source>
</evidence>
<evidence type="ECO:0000313" key="4">
    <source>
        <dbReference type="EMBL" id="CAE6777017.1"/>
    </source>
</evidence>
<proteinExistence type="inferred from homology"/>
<dbReference type="Pfam" id="PF05130">
    <property type="entry name" value="FlgN"/>
    <property type="match status" value="1"/>
</dbReference>
<reference evidence="4 5" key="1">
    <citation type="submission" date="2021-02" db="EMBL/GenBank/DDBJ databases">
        <authorList>
            <person name="Han P."/>
        </authorList>
    </citation>
    <scope>NUCLEOTIDE SEQUENCE [LARGE SCALE GENOMIC DNA]</scope>
    <source>
        <strain evidence="4">Candidatus Nitrospira sp. ZN2</strain>
    </source>
</reference>
<gene>
    <name evidence="4" type="ORF">NSPZN2_40568</name>
</gene>
<protein>
    <recommendedName>
        <fullName evidence="6">Flagellar protein FlgN</fullName>
    </recommendedName>
</protein>
<organism evidence="4 5">
    <name type="scientific">Nitrospira defluvii</name>
    <dbReference type="NCBI Taxonomy" id="330214"/>
    <lineage>
        <taxon>Bacteria</taxon>
        <taxon>Pseudomonadati</taxon>
        <taxon>Nitrospirota</taxon>
        <taxon>Nitrospiria</taxon>
        <taxon>Nitrospirales</taxon>
        <taxon>Nitrospiraceae</taxon>
        <taxon>Nitrospira</taxon>
    </lineage>
</organism>